<comment type="subunit">
    <text evidence="6">Monomer.</text>
</comment>
<dbReference type="Proteomes" id="UP001497623">
    <property type="component" value="Unassembled WGS sequence"/>
</dbReference>
<organism evidence="26 27">
    <name type="scientific">Meganyctiphanes norvegica</name>
    <name type="common">Northern krill</name>
    <name type="synonym">Thysanopoda norvegica</name>
    <dbReference type="NCBI Taxonomy" id="48144"/>
    <lineage>
        <taxon>Eukaryota</taxon>
        <taxon>Metazoa</taxon>
        <taxon>Ecdysozoa</taxon>
        <taxon>Arthropoda</taxon>
        <taxon>Crustacea</taxon>
        <taxon>Multicrustacea</taxon>
        <taxon>Malacostraca</taxon>
        <taxon>Eumalacostraca</taxon>
        <taxon>Eucarida</taxon>
        <taxon>Euphausiacea</taxon>
        <taxon>Euphausiidae</taxon>
        <taxon>Meganyctiphanes</taxon>
    </lineage>
</organism>
<dbReference type="GO" id="GO:0004649">
    <property type="term" value="F:poly(ADP-ribose) glycohydrolase activity"/>
    <property type="evidence" value="ECO:0007669"/>
    <property type="project" value="UniProtKB-EC"/>
</dbReference>
<name>A0AAV2RZY2_MEGNR</name>
<dbReference type="InterPro" id="IPR005502">
    <property type="entry name" value="Ribosyl_crysJ1"/>
</dbReference>
<evidence type="ECO:0000256" key="19">
    <source>
        <dbReference type="ARBA" id="ARBA00042471"/>
    </source>
</evidence>
<proteinExistence type="inferred from homology"/>
<evidence type="ECO:0000256" key="7">
    <source>
        <dbReference type="ARBA" id="ARBA00012255"/>
    </source>
</evidence>
<evidence type="ECO:0000256" key="9">
    <source>
        <dbReference type="ARBA" id="ARBA00022490"/>
    </source>
</evidence>
<evidence type="ECO:0000256" key="6">
    <source>
        <dbReference type="ARBA" id="ARBA00011245"/>
    </source>
</evidence>
<evidence type="ECO:0000256" key="17">
    <source>
        <dbReference type="ARBA" id="ARBA00041057"/>
    </source>
</evidence>
<keyword evidence="16" id="KW-0539">Nucleus</keyword>
<evidence type="ECO:0000313" key="26">
    <source>
        <dbReference type="EMBL" id="CAL4151078.1"/>
    </source>
</evidence>
<keyword evidence="12" id="KW-0378">Hydrolase</keyword>
<dbReference type="PANTHER" id="PTHR16222">
    <property type="entry name" value="ADP-RIBOSYLGLYCOHYDROLASE"/>
    <property type="match status" value="1"/>
</dbReference>
<dbReference type="Pfam" id="PF03747">
    <property type="entry name" value="ADP_ribosyl_GH"/>
    <property type="match status" value="1"/>
</dbReference>
<dbReference type="FunFam" id="1.10.4080.10:FF:000001">
    <property type="entry name" value="ADP-ribose glycohydrolase ARH3"/>
    <property type="match status" value="1"/>
</dbReference>
<evidence type="ECO:0000256" key="5">
    <source>
        <dbReference type="ARBA" id="ARBA00010702"/>
    </source>
</evidence>
<gene>
    <name evidence="26" type="ORF">MNOR_LOCUS30672</name>
</gene>
<feature type="non-terminal residue" evidence="26">
    <location>
        <position position="355"/>
    </location>
</feature>
<evidence type="ECO:0000256" key="14">
    <source>
        <dbReference type="ARBA" id="ARBA00023128"/>
    </source>
</evidence>
<feature type="binding site" evidence="25">
    <location>
        <position position="60"/>
    </location>
    <ligand>
        <name>Mg(2+)</name>
        <dbReference type="ChEBI" id="CHEBI:18420"/>
        <label>1</label>
    </ligand>
</feature>
<comment type="cofactor">
    <cofactor evidence="25">
        <name>Mg(2+)</name>
        <dbReference type="ChEBI" id="CHEBI:18420"/>
    </cofactor>
    <text evidence="25">Binds 2 magnesium ions per subunit.</text>
</comment>
<evidence type="ECO:0000256" key="15">
    <source>
        <dbReference type="ARBA" id="ARBA00023204"/>
    </source>
</evidence>
<evidence type="ECO:0000256" key="4">
    <source>
        <dbReference type="ARBA" id="ARBA00004496"/>
    </source>
</evidence>
<dbReference type="Gene3D" id="1.10.4080.10">
    <property type="entry name" value="ADP-ribosylation/Crystallin J1"/>
    <property type="match status" value="1"/>
</dbReference>
<comment type="caution">
    <text evidence="26">The sequence shown here is derived from an EMBL/GenBank/DDBJ whole genome shotgun (WGS) entry which is preliminary data.</text>
</comment>
<evidence type="ECO:0000256" key="11">
    <source>
        <dbReference type="ARBA" id="ARBA00022763"/>
    </source>
</evidence>
<evidence type="ECO:0000256" key="21">
    <source>
        <dbReference type="ARBA" id="ARBA00042850"/>
    </source>
</evidence>
<evidence type="ECO:0000256" key="8">
    <source>
        <dbReference type="ARBA" id="ARBA00022454"/>
    </source>
</evidence>
<accession>A0AAV2RZY2</accession>
<dbReference type="GO" id="GO:0005759">
    <property type="term" value="C:mitochondrial matrix"/>
    <property type="evidence" value="ECO:0007669"/>
    <property type="project" value="UniProtKB-SubCell"/>
</dbReference>
<sequence>MAVSEIGLLGRFRGCQVGALLGDCLGAPFEGEAPATRSVLNNYFKRLRDPDLKVPYKAYTDDYAMTKCIAQSLLDCKKFDDKDIAKKFVKEFFAEPDRGYGGNVVDVFAQLRASKFSDVYAPAALQFNGSGSYGNGGAMRISPIALFCYNDGNDEVIDMARKSALLTHANRLGYNGAIMQCLAVHTVLHTDPGQLDSAAFVKDLIVRMKKAEKPTEDDILDKGENPYYYASRLEKVLELLERGDSVSQENVEEELGVHISAHMSVPTALYAFMRALKPIKNIEGINTYLLSTYYNMLAPTESEIRHKMAGNMAGEKLKSVVIVEMEQRHGEWLEESLCNQQKQLQKRGKPSNSQS</sequence>
<dbReference type="GO" id="GO:0005694">
    <property type="term" value="C:chromosome"/>
    <property type="evidence" value="ECO:0007669"/>
    <property type="project" value="UniProtKB-SubCell"/>
</dbReference>
<dbReference type="EC" id="3.2.1.143" evidence="7"/>
<evidence type="ECO:0000256" key="1">
    <source>
        <dbReference type="ARBA" id="ARBA00004123"/>
    </source>
</evidence>
<keyword evidence="8" id="KW-0158">Chromosome</keyword>
<keyword evidence="27" id="KW-1185">Reference proteome</keyword>
<evidence type="ECO:0000256" key="3">
    <source>
        <dbReference type="ARBA" id="ARBA00004305"/>
    </source>
</evidence>
<comment type="subcellular location">
    <subcellularLocation>
        <location evidence="2">Chromosome</location>
    </subcellularLocation>
    <subcellularLocation>
        <location evidence="4">Cytoplasm</location>
    </subcellularLocation>
    <subcellularLocation>
        <location evidence="3">Mitochondrion matrix</location>
    </subcellularLocation>
    <subcellularLocation>
        <location evidence="1">Nucleus</location>
    </subcellularLocation>
</comment>
<keyword evidence="9" id="KW-0963">Cytoplasm</keyword>
<dbReference type="AlphaFoldDB" id="A0AAV2RZY2"/>
<evidence type="ECO:0000256" key="2">
    <source>
        <dbReference type="ARBA" id="ARBA00004286"/>
    </source>
</evidence>
<dbReference type="InterPro" id="IPR050792">
    <property type="entry name" value="ADP-ribosylglycohydrolase"/>
</dbReference>
<keyword evidence="15" id="KW-0234">DNA repair</keyword>
<dbReference type="SUPFAM" id="SSF101478">
    <property type="entry name" value="ADP-ribosylglycohydrolase"/>
    <property type="match status" value="1"/>
</dbReference>
<evidence type="ECO:0000256" key="16">
    <source>
        <dbReference type="ARBA" id="ARBA00023242"/>
    </source>
</evidence>
<protein>
    <recommendedName>
        <fullName evidence="17">ADP-ribosylhydrolase ARH3</fullName>
        <ecNumber evidence="7">3.2.1.143</ecNumber>
    </recommendedName>
    <alternativeName>
        <fullName evidence="18">ADP-ribose glycohydrolase ARH3</fullName>
    </alternativeName>
    <alternativeName>
        <fullName evidence="19">ADP-ribosylhydrolase 3</fullName>
    </alternativeName>
    <alternativeName>
        <fullName evidence="22">O-acetyl-ADP-ribose deacetylase ARH3</fullName>
    </alternativeName>
    <alternativeName>
        <fullName evidence="23">Poly(ADP-ribose) glycohydrolase ARH3</fullName>
    </alternativeName>
    <alternativeName>
        <fullName evidence="21">[Protein ADP-ribosylarginine] hydrolase-like protein 2</fullName>
    </alternativeName>
    <alternativeName>
        <fullName evidence="20">[Protein ADP-ribosylserine] hydrolase</fullName>
    </alternativeName>
</protein>
<comment type="similarity">
    <text evidence="5">Belongs to the ADP-ribosylglycohydrolase family.</text>
</comment>
<evidence type="ECO:0000313" key="27">
    <source>
        <dbReference type="Proteomes" id="UP001497623"/>
    </source>
</evidence>
<evidence type="ECO:0000256" key="24">
    <source>
        <dbReference type="ARBA" id="ARBA00049015"/>
    </source>
</evidence>
<dbReference type="GO" id="GO:0005634">
    <property type="term" value="C:nucleus"/>
    <property type="evidence" value="ECO:0007669"/>
    <property type="project" value="UniProtKB-SubCell"/>
</dbReference>
<evidence type="ECO:0000256" key="23">
    <source>
        <dbReference type="ARBA" id="ARBA00043193"/>
    </source>
</evidence>
<evidence type="ECO:0000256" key="13">
    <source>
        <dbReference type="ARBA" id="ARBA00022842"/>
    </source>
</evidence>
<feature type="binding site" evidence="25">
    <location>
        <position position="61"/>
    </location>
    <ligand>
        <name>Mg(2+)</name>
        <dbReference type="ChEBI" id="CHEBI:18420"/>
        <label>1</label>
    </ligand>
</feature>
<evidence type="ECO:0000256" key="12">
    <source>
        <dbReference type="ARBA" id="ARBA00022801"/>
    </source>
</evidence>
<reference evidence="26 27" key="1">
    <citation type="submission" date="2024-05" db="EMBL/GenBank/DDBJ databases">
        <authorList>
            <person name="Wallberg A."/>
        </authorList>
    </citation>
    <scope>NUCLEOTIDE SEQUENCE [LARGE SCALE GENOMIC DNA]</scope>
</reference>
<dbReference type="GO" id="GO:0046872">
    <property type="term" value="F:metal ion binding"/>
    <property type="evidence" value="ECO:0007669"/>
    <property type="project" value="UniProtKB-KW"/>
</dbReference>
<comment type="catalytic activity">
    <reaction evidence="24">
        <text>alpha-NAD(+) + H2O = ADP-D-ribose + nicotinamide + H(+)</text>
        <dbReference type="Rhea" id="RHEA:68792"/>
        <dbReference type="ChEBI" id="CHEBI:15377"/>
        <dbReference type="ChEBI" id="CHEBI:15378"/>
        <dbReference type="ChEBI" id="CHEBI:17154"/>
        <dbReference type="ChEBI" id="CHEBI:57967"/>
        <dbReference type="ChEBI" id="CHEBI:77017"/>
    </reaction>
</comment>
<evidence type="ECO:0000256" key="10">
    <source>
        <dbReference type="ARBA" id="ARBA00022723"/>
    </source>
</evidence>
<dbReference type="InterPro" id="IPR036705">
    <property type="entry name" value="Ribosyl_crysJ1_sf"/>
</dbReference>
<evidence type="ECO:0000256" key="25">
    <source>
        <dbReference type="PIRSR" id="PIRSR605502-1"/>
    </source>
</evidence>
<keyword evidence="13 25" id="KW-0460">Magnesium</keyword>
<keyword evidence="14" id="KW-0496">Mitochondrion</keyword>
<keyword evidence="11" id="KW-0227">DNA damage</keyword>
<dbReference type="EMBL" id="CAXKWB010038007">
    <property type="protein sequence ID" value="CAL4151078.1"/>
    <property type="molecule type" value="Genomic_DNA"/>
</dbReference>
<evidence type="ECO:0000256" key="20">
    <source>
        <dbReference type="ARBA" id="ARBA00042722"/>
    </source>
</evidence>
<evidence type="ECO:0000256" key="18">
    <source>
        <dbReference type="ARBA" id="ARBA00042398"/>
    </source>
</evidence>
<dbReference type="PANTHER" id="PTHR16222:SF24">
    <property type="entry name" value="ADP-RIBOSYLHYDROLASE ARH3"/>
    <property type="match status" value="1"/>
</dbReference>
<dbReference type="GO" id="GO:0140290">
    <property type="term" value="P:peptidyl-serine ADP-deribosylation"/>
    <property type="evidence" value="ECO:0007669"/>
    <property type="project" value="UniProtKB-ARBA"/>
</dbReference>
<dbReference type="GO" id="GO:0006281">
    <property type="term" value="P:DNA repair"/>
    <property type="evidence" value="ECO:0007669"/>
    <property type="project" value="UniProtKB-KW"/>
</dbReference>
<keyword evidence="10 25" id="KW-0479">Metal-binding</keyword>
<feature type="binding site" evidence="25">
    <location>
        <position position="62"/>
    </location>
    <ligand>
        <name>Mg(2+)</name>
        <dbReference type="ChEBI" id="CHEBI:18420"/>
        <label>1</label>
    </ligand>
</feature>
<evidence type="ECO:0000256" key="22">
    <source>
        <dbReference type="ARBA" id="ARBA00043187"/>
    </source>
</evidence>